<gene>
    <name evidence="1" type="ORF">ADM90_16830</name>
</gene>
<proteinExistence type="predicted"/>
<organism evidence="1 2">
    <name type="scientific">Lysinibacillus macroides</name>
    <dbReference type="NCBI Taxonomy" id="33935"/>
    <lineage>
        <taxon>Bacteria</taxon>
        <taxon>Bacillati</taxon>
        <taxon>Bacillota</taxon>
        <taxon>Bacilli</taxon>
        <taxon>Bacillales</taxon>
        <taxon>Bacillaceae</taxon>
        <taxon>Lysinibacillus</taxon>
    </lineage>
</organism>
<evidence type="ECO:0000313" key="2">
    <source>
        <dbReference type="Proteomes" id="UP000037977"/>
    </source>
</evidence>
<protein>
    <submittedName>
        <fullName evidence="1">Uncharacterized protein</fullName>
    </submittedName>
</protein>
<dbReference type="EMBL" id="LGCI01000010">
    <property type="protein sequence ID" value="KOY80843.1"/>
    <property type="molecule type" value="Genomic_DNA"/>
</dbReference>
<keyword evidence="2" id="KW-1185">Reference proteome</keyword>
<dbReference type="PATRIC" id="fig|33935.3.peg.2130"/>
<name>A0A0M9DHQ8_9BACI</name>
<reference evidence="1 2" key="1">
    <citation type="submission" date="2015-07" db="EMBL/GenBank/DDBJ databases">
        <title>Genome sequencing project for genomic taxonomy and phylogenomics of Bacillus-like bacteria.</title>
        <authorList>
            <person name="Liu B."/>
            <person name="Wang J."/>
            <person name="Zhu Y."/>
            <person name="Liu G."/>
            <person name="Chen Q."/>
            <person name="Chen Z."/>
            <person name="Che J."/>
            <person name="Ge C."/>
            <person name="Shi H."/>
            <person name="Pan Z."/>
            <person name="Liu X."/>
        </authorList>
    </citation>
    <scope>NUCLEOTIDE SEQUENCE [LARGE SCALE GENOMIC DNA]</scope>
    <source>
        <strain evidence="1 2">DSM 54</strain>
    </source>
</reference>
<sequence length="66" mass="7818">MKLVNDIVLNLFYYLGWLKKNESVYDKHKQKGYVLQELMVNIKTDRLNIVLMQKGLIKLFTITSVD</sequence>
<dbReference type="AlphaFoldDB" id="A0A0M9DHQ8"/>
<evidence type="ECO:0000313" key="1">
    <source>
        <dbReference type="EMBL" id="KOY80843.1"/>
    </source>
</evidence>
<accession>A0A0M9DHQ8</accession>
<comment type="caution">
    <text evidence="1">The sequence shown here is derived from an EMBL/GenBank/DDBJ whole genome shotgun (WGS) entry which is preliminary data.</text>
</comment>
<dbReference type="Proteomes" id="UP000037977">
    <property type="component" value="Unassembled WGS sequence"/>
</dbReference>